<name>A0ABV8X2N0_9LACT</name>
<reference evidence="8" key="1">
    <citation type="journal article" date="2019" name="Int. J. Syst. Evol. Microbiol.">
        <title>The Global Catalogue of Microorganisms (GCM) 10K type strain sequencing project: providing services to taxonomists for standard genome sequencing and annotation.</title>
        <authorList>
            <consortium name="The Broad Institute Genomics Platform"/>
            <consortium name="The Broad Institute Genome Sequencing Center for Infectious Disease"/>
            <person name="Wu L."/>
            <person name="Ma J."/>
        </authorList>
    </citation>
    <scope>NUCLEOTIDE SEQUENCE [LARGE SCALE GENOMIC DNA]</scope>
    <source>
        <strain evidence="8">CCUG 59778</strain>
    </source>
</reference>
<feature type="transmembrane region" description="Helical" evidence="5">
    <location>
        <begin position="70"/>
        <end position="103"/>
    </location>
</feature>
<feature type="transmembrane region" description="Helical" evidence="5">
    <location>
        <begin position="140"/>
        <end position="160"/>
    </location>
</feature>
<keyword evidence="5" id="KW-0812">Transmembrane</keyword>
<dbReference type="Pfam" id="PF00015">
    <property type="entry name" value="MCPsignal"/>
    <property type="match status" value="1"/>
</dbReference>
<dbReference type="SMART" id="SM00283">
    <property type="entry name" value="MA"/>
    <property type="match status" value="1"/>
</dbReference>
<feature type="transmembrane region" description="Helical" evidence="5">
    <location>
        <begin position="115"/>
        <end position="134"/>
    </location>
</feature>
<gene>
    <name evidence="7" type="ORF">ACFOZY_03745</name>
</gene>
<dbReference type="PANTHER" id="PTHR32089:SF112">
    <property type="entry name" value="LYSOZYME-LIKE PROTEIN-RELATED"/>
    <property type="match status" value="1"/>
</dbReference>
<evidence type="ECO:0000313" key="7">
    <source>
        <dbReference type="EMBL" id="MFC4409548.1"/>
    </source>
</evidence>
<comment type="caution">
    <text evidence="7">The sequence shown here is derived from an EMBL/GenBank/DDBJ whole genome shotgun (WGS) entry which is preliminary data.</text>
</comment>
<keyword evidence="1 2" id="KW-0807">Transducer</keyword>
<dbReference type="InterPro" id="IPR004089">
    <property type="entry name" value="MCPsignal_dom"/>
</dbReference>
<keyword evidence="8" id="KW-1185">Reference proteome</keyword>
<evidence type="ECO:0000313" key="8">
    <source>
        <dbReference type="Proteomes" id="UP001595817"/>
    </source>
</evidence>
<dbReference type="PROSITE" id="PS50111">
    <property type="entry name" value="CHEMOTAXIS_TRANSDUC_2"/>
    <property type="match status" value="1"/>
</dbReference>
<protein>
    <submittedName>
        <fullName evidence="7">Methyl-accepting chemotaxis protein</fullName>
    </submittedName>
</protein>
<evidence type="ECO:0000256" key="2">
    <source>
        <dbReference type="PROSITE-ProRule" id="PRU00284"/>
    </source>
</evidence>
<feature type="region of interest" description="Disordered" evidence="4">
    <location>
        <begin position="379"/>
        <end position="400"/>
    </location>
</feature>
<feature type="domain" description="Methyl-accepting transducer" evidence="6">
    <location>
        <begin position="210"/>
        <end position="460"/>
    </location>
</feature>
<accession>A0ABV8X2N0</accession>
<dbReference type="Gene3D" id="1.10.287.950">
    <property type="entry name" value="Methyl-accepting chemotaxis protein"/>
    <property type="match status" value="1"/>
</dbReference>
<dbReference type="SUPFAM" id="SSF58104">
    <property type="entry name" value="Methyl-accepting chemotaxis protein (MCP) signaling domain"/>
    <property type="match status" value="1"/>
</dbReference>
<feature type="compositionally biased region" description="Polar residues" evidence="4">
    <location>
        <begin position="387"/>
        <end position="400"/>
    </location>
</feature>
<dbReference type="PANTHER" id="PTHR32089">
    <property type="entry name" value="METHYL-ACCEPTING CHEMOTAXIS PROTEIN MCPB"/>
    <property type="match status" value="1"/>
</dbReference>
<keyword evidence="3" id="KW-0175">Coiled coil</keyword>
<evidence type="ECO:0000256" key="4">
    <source>
        <dbReference type="SAM" id="MobiDB-lite"/>
    </source>
</evidence>
<feature type="transmembrane region" description="Helical" evidence="5">
    <location>
        <begin position="17"/>
        <end position="37"/>
    </location>
</feature>
<feature type="transmembrane region" description="Helical" evidence="5">
    <location>
        <begin position="44"/>
        <end position="64"/>
    </location>
</feature>
<dbReference type="EMBL" id="JBHSEC010000003">
    <property type="protein sequence ID" value="MFC4409548.1"/>
    <property type="molecule type" value="Genomic_DNA"/>
</dbReference>
<feature type="coiled-coil region" evidence="3">
    <location>
        <begin position="407"/>
        <end position="434"/>
    </location>
</feature>
<evidence type="ECO:0000259" key="6">
    <source>
        <dbReference type="PROSITE" id="PS50111"/>
    </source>
</evidence>
<sequence length="490" mass="54283">MESVQLLRQRDFEKKNLILFITLGASSFIGFLFYWLTDQDAMKVISMAIPVVLTLIAYGLAKWVPVFQKAFPWIVLTVTAGATIFNAYVGVPSVATAGIAFYIAGLSSILASSRLMAFGSLLSIVTLITFLQQYPNQAEIAASRSSLMLVLVLMCLGLFMQIRQSKKLQQQVEQFSIDLENRAQLEGEKSVNLNSGVEQIADNLNHVGITSKQHINAQREMLTIVDSVSASVEQESFQISRIAENAETTQGEVQALLNETKEMASGAQQLHNDSDESMEIMISLRKGMQEVERFLSELQHSFHSLTENISKTNELTESIQQITAQTNLLALNASIEAARAGEHGKGFAVVAEEIRKLAGLTKSTLDEISENLSDVNKANEETRTHLTESSSRMRVQSDATGTAEERMSAIQQSMEDLMEKLVEFEAKVERINVATIDIRNATNEFADLLTENSSSIEEMNATIHQTVADNENIAETIEETVRMTQDLIQK</sequence>
<evidence type="ECO:0000256" key="5">
    <source>
        <dbReference type="SAM" id="Phobius"/>
    </source>
</evidence>
<keyword evidence="5" id="KW-1133">Transmembrane helix</keyword>
<dbReference type="RefSeq" id="WP_378152410.1">
    <property type="nucleotide sequence ID" value="NZ_JBHSEC010000003.1"/>
</dbReference>
<keyword evidence="5" id="KW-0472">Membrane</keyword>
<proteinExistence type="predicted"/>
<organism evidence="7 8">
    <name type="scientific">Chungangia koreensis</name>
    <dbReference type="NCBI Taxonomy" id="752657"/>
    <lineage>
        <taxon>Bacteria</taxon>
        <taxon>Bacillati</taxon>
        <taxon>Bacillota</taxon>
        <taxon>Bacilli</taxon>
        <taxon>Lactobacillales</taxon>
        <taxon>Chungangia</taxon>
    </lineage>
</organism>
<dbReference type="Proteomes" id="UP001595817">
    <property type="component" value="Unassembled WGS sequence"/>
</dbReference>
<evidence type="ECO:0000256" key="1">
    <source>
        <dbReference type="ARBA" id="ARBA00023224"/>
    </source>
</evidence>
<evidence type="ECO:0000256" key="3">
    <source>
        <dbReference type="SAM" id="Coils"/>
    </source>
</evidence>